<evidence type="ECO:0000313" key="2">
    <source>
        <dbReference type="EMBL" id="OWK15803.1"/>
    </source>
</evidence>
<keyword evidence="3" id="KW-1185">Reference proteome</keyword>
<dbReference type="InterPro" id="IPR033928">
    <property type="entry name" value="EPS8_PTB"/>
</dbReference>
<dbReference type="EMBL" id="MKHE01000004">
    <property type="protein sequence ID" value="OWK15803.1"/>
    <property type="molecule type" value="Genomic_DNA"/>
</dbReference>
<evidence type="ECO:0000259" key="1">
    <source>
        <dbReference type="Pfam" id="PF08416"/>
    </source>
</evidence>
<dbReference type="GO" id="GO:0003779">
    <property type="term" value="F:actin binding"/>
    <property type="evidence" value="ECO:0007669"/>
    <property type="project" value="TreeGrafter"/>
</dbReference>
<gene>
    <name evidence="2" type="ORF">Celaphus_00004886</name>
</gene>
<comment type="caution">
    <text evidence="2">The sequence shown here is derived from an EMBL/GenBank/DDBJ whole genome shotgun (WGS) entry which is preliminary data.</text>
</comment>
<dbReference type="InterPro" id="IPR011993">
    <property type="entry name" value="PH-like_dom_sf"/>
</dbReference>
<name>A0A212DC29_CEREH</name>
<dbReference type="PANTHER" id="PTHR12287:SF19">
    <property type="entry name" value="EPIDERMAL GROWTH FACTOR RECEPTOR KINASE SUBSTRATE 8-LIKE PROTEIN 1"/>
    <property type="match status" value="1"/>
</dbReference>
<protein>
    <submittedName>
        <fullName evidence="2">EPS8L1</fullName>
    </submittedName>
</protein>
<dbReference type="InterPro" id="IPR013625">
    <property type="entry name" value="PTB"/>
</dbReference>
<organism evidence="2 3">
    <name type="scientific">Cervus elaphus hippelaphus</name>
    <name type="common">European red deer</name>
    <dbReference type="NCBI Taxonomy" id="46360"/>
    <lineage>
        <taxon>Eukaryota</taxon>
        <taxon>Metazoa</taxon>
        <taxon>Chordata</taxon>
        <taxon>Craniata</taxon>
        <taxon>Vertebrata</taxon>
        <taxon>Euteleostomi</taxon>
        <taxon>Mammalia</taxon>
        <taxon>Eutheria</taxon>
        <taxon>Laurasiatheria</taxon>
        <taxon>Artiodactyla</taxon>
        <taxon>Ruminantia</taxon>
        <taxon>Pecora</taxon>
        <taxon>Cervidae</taxon>
        <taxon>Cervinae</taxon>
        <taxon>Cervus</taxon>
    </lineage>
</organism>
<dbReference type="FunFam" id="2.30.29.30:FF:000261">
    <property type="entry name" value="Epidermal growth factor receptor kinase substrate 8-like protein 1"/>
    <property type="match status" value="1"/>
</dbReference>
<dbReference type="AlphaFoldDB" id="A0A212DC29"/>
<dbReference type="Gene3D" id="2.30.29.30">
    <property type="entry name" value="Pleckstrin-homology domain (PH domain)/Phosphotyrosine-binding domain (PTB)"/>
    <property type="match status" value="1"/>
</dbReference>
<evidence type="ECO:0000313" key="3">
    <source>
        <dbReference type="Proteomes" id="UP000242450"/>
    </source>
</evidence>
<accession>A0A212DC29</accession>
<feature type="non-terminal residue" evidence="2">
    <location>
        <position position="184"/>
    </location>
</feature>
<dbReference type="Proteomes" id="UP000242450">
    <property type="component" value="Chromosome 4"/>
</dbReference>
<dbReference type="Pfam" id="PF08416">
    <property type="entry name" value="PTB"/>
    <property type="match status" value="1"/>
</dbReference>
<dbReference type="GO" id="GO:0007266">
    <property type="term" value="P:Rho protein signal transduction"/>
    <property type="evidence" value="ECO:0007669"/>
    <property type="project" value="TreeGrafter"/>
</dbReference>
<dbReference type="PANTHER" id="PTHR12287">
    <property type="entry name" value="EPIDERMAL GROWTH FACTOR RECEPTOR KINASE SUBSTRATE EPS8-RELATED PROTEIN"/>
    <property type="match status" value="1"/>
</dbReference>
<sequence>MSTIPGPEASLKQSAKSIYEQRKRYSTEVMSEVSTNAVNHLVTFCLGEDAIHTVEDASQKLALMDSQGRIWAQDMLLSVSPSHVTLLDPLSKEELESYPVSAIVRCDTVRPPGQRRPLLLLVCQEPERAQPDVHFFQGRSVGDILNHVFDDVEKFISKLQKSAEASRVLEHRERSRRTRHREAG</sequence>
<feature type="domain" description="PTB" evidence="1">
    <location>
        <begin position="37"/>
        <end position="161"/>
    </location>
</feature>
<dbReference type="InterPro" id="IPR039801">
    <property type="entry name" value="EPS8-like"/>
</dbReference>
<dbReference type="CDD" id="cd01210">
    <property type="entry name" value="PTB_EPS8"/>
    <property type="match status" value="1"/>
</dbReference>
<dbReference type="OrthoDB" id="4680325at2759"/>
<proteinExistence type="predicted"/>
<dbReference type="GO" id="GO:0031982">
    <property type="term" value="C:vesicle"/>
    <property type="evidence" value="ECO:0007669"/>
    <property type="project" value="TreeGrafter"/>
</dbReference>
<dbReference type="GO" id="GO:0035023">
    <property type="term" value="P:regulation of Rho protein signal transduction"/>
    <property type="evidence" value="ECO:0007669"/>
    <property type="project" value="TreeGrafter"/>
</dbReference>
<dbReference type="SUPFAM" id="SSF50729">
    <property type="entry name" value="PH domain-like"/>
    <property type="match status" value="1"/>
</dbReference>
<dbReference type="GO" id="GO:0032587">
    <property type="term" value="C:ruffle membrane"/>
    <property type="evidence" value="ECO:0007669"/>
    <property type="project" value="TreeGrafter"/>
</dbReference>
<reference evidence="2 3" key="1">
    <citation type="journal article" date="2018" name="Mol. Genet. Genomics">
        <title>The red deer Cervus elaphus genome CerEla1.0: sequencing, annotating, genes, and chromosomes.</title>
        <authorList>
            <person name="Bana N.A."/>
            <person name="Nyiri A."/>
            <person name="Nagy J."/>
            <person name="Frank K."/>
            <person name="Nagy T."/>
            <person name="Steger V."/>
            <person name="Schiller M."/>
            <person name="Lakatos P."/>
            <person name="Sugar L."/>
            <person name="Horn P."/>
            <person name="Barta E."/>
            <person name="Orosz L."/>
        </authorList>
    </citation>
    <scope>NUCLEOTIDE SEQUENCE [LARGE SCALE GENOMIC DNA]</scope>
    <source>
        <strain evidence="2">Hungarian</strain>
    </source>
</reference>
<dbReference type="GO" id="GO:1900029">
    <property type="term" value="P:positive regulation of ruffle assembly"/>
    <property type="evidence" value="ECO:0007669"/>
    <property type="project" value="TreeGrafter"/>
</dbReference>